<feature type="compositionally biased region" description="Low complexity" evidence="4">
    <location>
        <begin position="201"/>
        <end position="220"/>
    </location>
</feature>
<proteinExistence type="inferred from homology"/>
<dbReference type="GO" id="GO:0005634">
    <property type="term" value="C:nucleus"/>
    <property type="evidence" value="ECO:0007669"/>
    <property type="project" value="TreeGrafter"/>
</dbReference>
<accession>A0A9W8DWN5</accession>
<protein>
    <recommendedName>
        <fullName evidence="5">HhH-GPD domain-containing protein</fullName>
    </recommendedName>
</protein>
<dbReference type="InterPro" id="IPR051912">
    <property type="entry name" value="Alkylbase_DNA_Glycosylase/TA"/>
</dbReference>
<dbReference type="GO" id="GO:0032131">
    <property type="term" value="F:alkylated DNA binding"/>
    <property type="evidence" value="ECO:0007669"/>
    <property type="project" value="TreeGrafter"/>
</dbReference>
<dbReference type="InterPro" id="IPR011257">
    <property type="entry name" value="DNA_glycosylase"/>
</dbReference>
<feature type="compositionally biased region" description="Low complexity" evidence="4">
    <location>
        <begin position="11"/>
        <end position="22"/>
    </location>
</feature>
<evidence type="ECO:0000313" key="7">
    <source>
        <dbReference type="Proteomes" id="UP001150538"/>
    </source>
</evidence>
<evidence type="ECO:0000256" key="2">
    <source>
        <dbReference type="ARBA" id="ARBA00022763"/>
    </source>
</evidence>
<gene>
    <name evidence="6" type="ORF">H4219_001011</name>
</gene>
<dbReference type="SMART" id="SM00478">
    <property type="entry name" value="ENDO3c"/>
    <property type="match status" value="1"/>
</dbReference>
<dbReference type="OrthoDB" id="415889at2759"/>
<evidence type="ECO:0000256" key="4">
    <source>
        <dbReference type="SAM" id="MobiDB-lite"/>
    </source>
</evidence>
<dbReference type="GO" id="GO:0008725">
    <property type="term" value="F:DNA-3-methyladenine glycosylase activity"/>
    <property type="evidence" value="ECO:0007669"/>
    <property type="project" value="TreeGrafter"/>
</dbReference>
<dbReference type="CDD" id="cd00056">
    <property type="entry name" value="ENDO3c"/>
    <property type="match status" value="1"/>
</dbReference>
<evidence type="ECO:0000313" key="6">
    <source>
        <dbReference type="EMBL" id="KAJ1920958.1"/>
    </source>
</evidence>
<comment type="similarity">
    <text evidence="1">Belongs to the alkylbase DNA glycosidase AlkA family.</text>
</comment>
<dbReference type="InterPro" id="IPR003265">
    <property type="entry name" value="HhH-GPD_domain"/>
</dbReference>
<feature type="compositionally biased region" description="Polar residues" evidence="4">
    <location>
        <begin position="54"/>
        <end position="65"/>
    </location>
</feature>
<dbReference type="GO" id="GO:0032993">
    <property type="term" value="C:protein-DNA complex"/>
    <property type="evidence" value="ECO:0007669"/>
    <property type="project" value="TreeGrafter"/>
</dbReference>
<comment type="caution">
    <text evidence="6">The sequence shown here is derived from an EMBL/GenBank/DDBJ whole genome shotgun (WGS) entry which is preliminary data.</text>
</comment>
<feature type="region of interest" description="Disordered" evidence="4">
    <location>
        <begin position="198"/>
        <end position="224"/>
    </location>
</feature>
<dbReference type="GO" id="GO:0006307">
    <property type="term" value="P:DNA alkylation repair"/>
    <property type="evidence" value="ECO:0007669"/>
    <property type="project" value="TreeGrafter"/>
</dbReference>
<dbReference type="Gene3D" id="1.10.340.30">
    <property type="entry name" value="Hypothetical protein, domain 2"/>
    <property type="match status" value="1"/>
</dbReference>
<evidence type="ECO:0000256" key="1">
    <source>
        <dbReference type="ARBA" id="ARBA00010817"/>
    </source>
</evidence>
<name>A0A9W8DWN5_9FUNG</name>
<dbReference type="PANTHER" id="PTHR43003:SF5">
    <property type="entry name" value="DNA-3-METHYLADENINE GLYCOSYLASE"/>
    <property type="match status" value="1"/>
</dbReference>
<organism evidence="6 7">
    <name type="scientific">Mycoemilia scoparia</name>
    <dbReference type="NCBI Taxonomy" id="417184"/>
    <lineage>
        <taxon>Eukaryota</taxon>
        <taxon>Fungi</taxon>
        <taxon>Fungi incertae sedis</taxon>
        <taxon>Zoopagomycota</taxon>
        <taxon>Kickxellomycotina</taxon>
        <taxon>Kickxellomycetes</taxon>
        <taxon>Kickxellales</taxon>
        <taxon>Kickxellaceae</taxon>
        <taxon>Mycoemilia</taxon>
    </lineage>
</organism>
<dbReference type="SUPFAM" id="SSF48150">
    <property type="entry name" value="DNA-glycosylase"/>
    <property type="match status" value="1"/>
</dbReference>
<feature type="compositionally biased region" description="Low complexity" evidence="4">
    <location>
        <begin position="31"/>
        <end position="41"/>
    </location>
</feature>
<evidence type="ECO:0000256" key="3">
    <source>
        <dbReference type="ARBA" id="ARBA00023204"/>
    </source>
</evidence>
<evidence type="ECO:0000259" key="5">
    <source>
        <dbReference type="SMART" id="SM00478"/>
    </source>
</evidence>
<dbReference type="Pfam" id="PF00730">
    <property type="entry name" value="HhH-GPD"/>
    <property type="match status" value="1"/>
</dbReference>
<dbReference type="GO" id="GO:0043916">
    <property type="term" value="F:DNA-7-methylguanine glycosylase activity"/>
    <property type="evidence" value="ECO:0007669"/>
    <property type="project" value="TreeGrafter"/>
</dbReference>
<dbReference type="Gene3D" id="1.10.1670.40">
    <property type="match status" value="1"/>
</dbReference>
<keyword evidence="3" id="KW-0234">DNA repair</keyword>
<sequence>MLGPRRSPRILSKSKSLVSGSGAPKTSLLGNSSKAGALLKKAANKKKKDYSGASEASSNRSTISKGKTKSVAKNASKKSLASTTSTESNVTPNSNDDKETKLRKVVPVKYKVTKLANLNEGNFVAAAKEHLVRVDPKLGDFIRNCKVECRLTPSRGDSASCFEALAKSIIYQQLAGKAARAIYIKFLALFGLNPPPVPSATTDSSDNGTSSTSKNSGDGNWESEERIGFPSPAQVLTHTVETLRPAGLSVRKAEYILALASNFELGNLSDAKLLEMSDEEVSKSLTSIRGIGQWTVDMFLMFHLRRPNILPTLDLAVKKAMCQHFGVPFSKNSPKHDQLVELAKHWAPYRSIATWYMWQTQDTVTV</sequence>
<feature type="region of interest" description="Disordered" evidence="4">
    <location>
        <begin position="1"/>
        <end position="102"/>
    </location>
</feature>
<dbReference type="Proteomes" id="UP001150538">
    <property type="component" value="Unassembled WGS sequence"/>
</dbReference>
<reference evidence="6" key="1">
    <citation type="submission" date="2022-07" db="EMBL/GenBank/DDBJ databases">
        <title>Phylogenomic reconstructions and comparative analyses of Kickxellomycotina fungi.</title>
        <authorList>
            <person name="Reynolds N.K."/>
            <person name="Stajich J.E."/>
            <person name="Barry K."/>
            <person name="Grigoriev I.V."/>
            <person name="Crous P."/>
            <person name="Smith M.E."/>
        </authorList>
    </citation>
    <scope>NUCLEOTIDE SEQUENCE</scope>
    <source>
        <strain evidence="6">NBRC 100468</strain>
    </source>
</reference>
<feature type="compositionally biased region" description="Low complexity" evidence="4">
    <location>
        <begin position="69"/>
        <end position="86"/>
    </location>
</feature>
<dbReference type="EMBL" id="JANBPU010000008">
    <property type="protein sequence ID" value="KAJ1920958.1"/>
    <property type="molecule type" value="Genomic_DNA"/>
</dbReference>
<feature type="domain" description="HhH-GPD" evidence="5">
    <location>
        <begin position="212"/>
        <end position="362"/>
    </location>
</feature>
<keyword evidence="2" id="KW-0227">DNA damage</keyword>
<dbReference type="GO" id="GO:0006285">
    <property type="term" value="P:base-excision repair, AP site formation"/>
    <property type="evidence" value="ECO:0007669"/>
    <property type="project" value="UniProtKB-ARBA"/>
</dbReference>
<dbReference type="PANTHER" id="PTHR43003">
    <property type="entry name" value="DNA-3-METHYLADENINE GLYCOSYLASE"/>
    <property type="match status" value="1"/>
</dbReference>
<dbReference type="FunFam" id="1.10.340.30:FF:000004">
    <property type="entry name" value="DNA-3-methyladenine glycosylase II"/>
    <property type="match status" value="1"/>
</dbReference>
<keyword evidence="7" id="KW-1185">Reference proteome</keyword>
<dbReference type="AlphaFoldDB" id="A0A9W8DWN5"/>